<feature type="repeat" description="PPR" evidence="2">
    <location>
        <begin position="750"/>
        <end position="784"/>
    </location>
</feature>
<proteinExistence type="predicted"/>
<dbReference type="InterPro" id="IPR002885">
    <property type="entry name" value="PPR_rpt"/>
</dbReference>
<sequence length="880" mass="97309">MGSNFRIRSAWKDSFKNASDIYSGFPAPILVKQRTTMELLWMDSLHFTPYFDTRSEEMAFRTCHTDETFIYSHNDEFNAFFGAFADNGAPRNCRELYKHTLKHGCSNEMFDYSVSKYVKCGAIGAAKQLLDIYERRNVRSWTAIMVEYIKRRQAQEALDCFHQMQQKGIAADAVAYTCALKACGCIGAIDVGGRIHDEIAKQGLLARNVILGNSLVSMYSKCGALGKAYTVLRNLPIQTTSAWNALIAGYVGKGEGEAALKCIEEMQKKGLTLDVVSYTCALKACGTIGALDKGKEIHDNLNKQGLLGRNVTLDNTLVSMYAKCNALMKARQVLEEIPVRSATSWNALMTGYAQLDHSAEILSCFEQMEHEGVSPNAFTFACVLKACGCVGNAELGERIHKIIAKEGLLEHDVVLGTSLVDMYAKCGDLIKAHCVLEELPVRNVASWNALISGYVTKDKDQQAISCFEKMQRENISPNSLTFSYVLKACGSIGAVDKGAEVHDLMAKQGLLGCDIVLSTALINMYTKFGALRNAQKVFEELPVKDAASWSALIVGYAENGSSEQALACFKKMQKDGHSPDIVTFICILKACGCLRAADEGTKVHERIAEQGFLVDNDVVLGTALLDMYAKCDVLTKARQVFEDLLVRNVVTWNALISGYAEHGDCREALKCFERMQCQGFSPDAVTYLCILKACGSTGAEVWGERFHHEIAKQGHWKNHVVLSTALIDMYVKCGAITKARQVLEELPVRDSVSWNALMIGYVKQGEASHARDCFEQMQCEGLLPDAASFSCMLIACSRLGLVEEAHSHFVNMNMKYGIMPDLEHYTCIIDVFGRAGYLTEALGLIQRMPFCNYNVWSTLLAACQKWGDVKTGKWAFEHAI</sequence>
<dbReference type="Proteomes" id="UP000825935">
    <property type="component" value="Chromosome 20"/>
</dbReference>
<dbReference type="PANTHER" id="PTHR47926">
    <property type="entry name" value="PENTATRICOPEPTIDE REPEAT-CONTAINING PROTEIN"/>
    <property type="match status" value="1"/>
</dbReference>
<gene>
    <name evidence="3" type="ORF">KP509_20G006900</name>
</gene>
<comment type="caution">
    <text evidence="3">The sequence shown here is derived from an EMBL/GenBank/DDBJ whole genome shotgun (WGS) entry which is preliminary data.</text>
</comment>
<dbReference type="FunFam" id="1.25.40.10:FF:000381">
    <property type="entry name" value="Pentatricopeptide repeat-containing protein"/>
    <property type="match status" value="1"/>
</dbReference>
<evidence type="ECO:0000256" key="2">
    <source>
        <dbReference type="PROSITE-ProRule" id="PRU00708"/>
    </source>
</evidence>
<dbReference type="FunFam" id="1.25.40.10:FF:000031">
    <property type="entry name" value="Pentatricopeptide repeat-containing protein mitochondrial"/>
    <property type="match status" value="2"/>
</dbReference>
<organism evidence="3 4">
    <name type="scientific">Ceratopteris richardii</name>
    <name type="common">Triangle waterfern</name>
    <dbReference type="NCBI Taxonomy" id="49495"/>
    <lineage>
        <taxon>Eukaryota</taxon>
        <taxon>Viridiplantae</taxon>
        <taxon>Streptophyta</taxon>
        <taxon>Embryophyta</taxon>
        <taxon>Tracheophyta</taxon>
        <taxon>Polypodiopsida</taxon>
        <taxon>Polypodiidae</taxon>
        <taxon>Polypodiales</taxon>
        <taxon>Pteridineae</taxon>
        <taxon>Pteridaceae</taxon>
        <taxon>Parkerioideae</taxon>
        <taxon>Ceratopteris</taxon>
    </lineage>
</organism>
<evidence type="ECO:0000313" key="4">
    <source>
        <dbReference type="Proteomes" id="UP000825935"/>
    </source>
</evidence>
<dbReference type="PROSITE" id="PS51375">
    <property type="entry name" value="PPR"/>
    <property type="match status" value="7"/>
</dbReference>
<dbReference type="FunFam" id="1.25.40.10:FF:000144">
    <property type="entry name" value="Pentatricopeptide repeat-containing protein, mitochondrial"/>
    <property type="match status" value="1"/>
</dbReference>
<evidence type="ECO:0000256" key="1">
    <source>
        <dbReference type="ARBA" id="ARBA00022737"/>
    </source>
</evidence>
<dbReference type="OMA" id="TTMELLW"/>
<dbReference type="Pfam" id="PF13041">
    <property type="entry name" value="PPR_2"/>
    <property type="match status" value="7"/>
</dbReference>
<feature type="repeat" description="PPR" evidence="2">
    <location>
        <begin position="648"/>
        <end position="682"/>
    </location>
</feature>
<dbReference type="EMBL" id="CM035425">
    <property type="protein sequence ID" value="KAH7330888.1"/>
    <property type="molecule type" value="Genomic_DNA"/>
</dbReference>
<protein>
    <recommendedName>
        <fullName evidence="5">Pentatricopeptide repeat-containing protein</fullName>
    </recommendedName>
</protein>
<feature type="repeat" description="PPR" evidence="2">
    <location>
        <begin position="239"/>
        <end position="273"/>
    </location>
</feature>
<dbReference type="GO" id="GO:0009451">
    <property type="term" value="P:RNA modification"/>
    <property type="evidence" value="ECO:0007669"/>
    <property type="project" value="InterPro"/>
</dbReference>
<accession>A0A8T2SGI5</accession>
<dbReference type="Gene3D" id="1.25.40.10">
    <property type="entry name" value="Tetratricopeptide repeat domain"/>
    <property type="match status" value="7"/>
</dbReference>
<feature type="repeat" description="PPR" evidence="2">
    <location>
        <begin position="341"/>
        <end position="375"/>
    </location>
</feature>
<dbReference type="GO" id="GO:0003723">
    <property type="term" value="F:RNA binding"/>
    <property type="evidence" value="ECO:0007669"/>
    <property type="project" value="InterPro"/>
</dbReference>
<dbReference type="InterPro" id="IPR046960">
    <property type="entry name" value="PPR_At4g14850-like_plant"/>
</dbReference>
<dbReference type="InterPro" id="IPR011990">
    <property type="entry name" value="TPR-like_helical_dom_sf"/>
</dbReference>
<feature type="repeat" description="PPR" evidence="2">
    <location>
        <begin position="545"/>
        <end position="579"/>
    </location>
</feature>
<reference evidence="3" key="1">
    <citation type="submission" date="2021-08" db="EMBL/GenBank/DDBJ databases">
        <title>WGS assembly of Ceratopteris richardii.</title>
        <authorList>
            <person name="Marchant D.B."/>
            <person name="Chen G."/>
            <person name="Jenkins J."/>
            <person name="Shu S."/>
            <person name="Leebens-Mack J."/>
            <person name="Grimwood J."/>
            <person name="Schmutz J."/>
            <person name="Soltis P."/>
            <person name="Soltis D."/>
            <person name="Chen Z.-H."/>
        </authorList>
    </citation>
    <scope>NUCLEOTIDE SEQUENCE</scope>
    <source>
        <strain evidence="3">Whitten #5841</strain>
        <tissue evidence="3">Leaf</tissue>
    </source>
</reference>
<evidence type="ECO:0000313" key="3">
    <source>
        <dbReference type="EMBL" id="KAH7330888.1"/>
    </source>
</evidence>
<dbReference type="FunFam" id="1.25.40.10:FF:000242">
    <property type="entry name" value="Pentatricopeptide repeat-containing protein"/>
    <property type="match status" value="1"/>
</dbReference>
<name>A0A8T2SGI5_CERRI</name>
<feature type="repeat" description="PPR" evidence="2">
    <location>
        <begin position="443"/>
        <end position="477"/>
    </location>
</feature>
<dbReference type="Pfam" id="PF01535">
    <property type="entry name" value="PPR"/>
    <property type="match status" value="3"/>
</dbReference>
<feature type="repeat" description="PPR" evidence="2">
    <location>
        <begin position="137"/>
        <end position="171"/>
    </location>
</feature>
<keyword evidence="1" id="KW-0677">Repeat</keyword>
<evidence type="ECO:0008006" key="5">
    <source>
        <dbReference type="Google" id="ProtNLM"/>
    </source>
</evidence>
<dbReference type="AlphaFoldDB" id="A0A8T2SGI5"/>
<dbReference type="NCBIfam" id="TIGR00756">
    <property type="entry name" value="PPR"/>
    <property type="match status" value="7"/>
</dbReference>
<keyword evidence="4" id="KW-1185">Reference proteome</keyword>